<dbReference type="AlphaFoldDB" id="A0A0F9VUA8"/>
<feature type="transmembrane region" description="Helical" evidence="1">
    <location>
        <begin position="12"/>
        <end position="36"/>
    </location>
</feature>
<evidence type="ECO:0000313" key="2">
    <source>
        <dbReference type="EMBL" id="KKN77051.1"/>
    </source>
</evidence>
<sequence length="129" mass="14126">MSMTSTTDKILSWVIGIVVVIAVGVTVGGIGFDLLVRDEALPHELYIETRLHPQDRPQPILSCMDMDVVITTVDRSNVRVNMRGEAILCPDEHGGWLITSTYGPSIKAARESGTEIILKPWDGPVVDLD</sequence>
<protein>
    <submittedName>
        <fullName evidence="2">Uncharacterized protein</fullName>
    </submittedName>
</protein>
<accession>A0A0F9VUA8</accession>
<comment type="caution">
    <text evidence="2">The sequence shown here is derived from an EMBL/GenBank/DDBJ whole genome shotgun (WGS) entry which is preliminary data.</text>
</comment>
<evidence type="ECO:0000256" key="1">
    <source>
        <dbReference type="SAM" id="Phobius"/>
    </source>
</evidence>
<organism evidence="2">
    <name type="scientific">marine sediment metagenome</name>
    <dbReference type="NCBI Taxonomy" id="412755"/>
    <lineage>
        <taxon>unclassified sequences</taxon>
        <taxon>metagenomes</taxon>
        <taxon>ecological metagenomes</taxon>
    </lineage>
</organism>
<proteinExistence type="predicted"/>
<keyword evidence="1" id="KW-1133">Transmembrane helix</keyword>
<keyword evidence="1" id="KW-0472">Membrane</keyword>
<gene>
    <name evidence="2" type="ORF">LCGC14_0363900</name>
</gene>
<dbReference type="EMBL" id="LAZR01000285">
    <property type="protein sequence ID" value="KKN77051.1"/>
    <property type="molecule type" value="Genomic_DNA"/>
</dbReference>
<keyword evidence="1" id="KW-0812">Transmembrane</keyword>
<reference evidence="2" key="1">
    <citation type="journal article" date="2015" name="Nature">
        <title>Complex archaea that bridge the gap between prokaryotes and eukaryotes.</title>
        <authorList>
            <person name="Spang A."/>
            <person name="Saw J.H."/>
            <person name="Jorgensen S.L."/>
            <person name="Zaremba-Niedzwiedzka K."/>
            <person name="Martijn J."/>
            <person name="Lind A.E."/>
            <person name="van Eijk R."/>
            <person name="Schleper C."/>
            <person name="Guy L."/>
            <person name="Ettema T.J."/>
        </authorList>
    </citation>
    <scope>NUCLEOTIDE SEQUENCE</scope>
</reference>
<name>A0A0F9VUA8_9ZZZZ</name>